<reference evidence="2 3" key="1">
    <citation type="submission" date="2016-10" db="EMBL/GenBank/DDBJ databases">
        <authorList>
            <person name="Varghese N."/>
            <person name="Submissions S."/>
        </authorList>
    </citation>
    <scope>NUCLEOTIDE SEQUENCE [LARGE SCALE GENOMIC DNA]</scope>
    <source>
        <strain evidence="2 3">DSM 5563</strain>
    </source>
</reference>
<proteinExistence type="inferred from homology"/>
<dbReference type="EMBL" id="FOLW01000004">
    <property type="protein sequence ID" value="SFC81637.1"/>
    <property type="molecule type" value="Genomic_DNA"/>
</dbReference>
<dbReference type="Gene3D" id="1.20.58.1000">
    <property type="entry name" value="Metal-sensitive repressor, helix protomer"/>
    <property type="match status" value="1"/>
</dbReference>
<dbReference type="PANTHER" id="PTHR33677:SF5">
    <property type="entry name" value="TRANSCRIPTIONAL REPRESSOR FRMR"/>
    <property type="match status" value="1"/>
</dbReference>
<dbReference type="Pfam" id="PF02583">
    <property type="entry name" value="Trns_repr_metal"/>
    <property type="match status" value="1"/>
</dbReference>
<dbReference type="GO" id="GO:0003677">
    <property type="term" value="F:DNA binding"/>
    <property type="evidence" value="ECO:0007669"/>
    <property type="project" value="UniProtKB-KW"/>
</dbReference>
<comment type="similarity">
    <text evidence="1">Belongs to the FrmR/RcnR family.</text>
</comment>
<evidence type="ECO:0000256" key="1">
    <source>
        <dbReference type="ARBA" id="ARBA00005260"/>
    </source>
</evidence>
<dbReference type="GO" id="GO:0045892">
    <property type="term" value="P:negative regulation of DNA-templated transcription"/>
    <property type="evidence" value="ECO:0007669"/>
    <property type="project" value="UniProtKB-ARBA"/>
</dbReference>
<dbReference type="GO" id="GO:0046872">
    <property type="term" value="F:metal ion binding"/>
    <property type="evidence" value="ECO:0007669"/>
    <property type="project" value="InterPro"/>
</dbReference>
<gene>
    <name evidence="2" type="ORF">SAMN02745723_104206</name>
</gene>
<organism evidence="2 3">
    <name type="scientific">Pragia fontium DSM 5563 = ATCC 49100</name>
    <dbReference type="NCBI Taxonomy" id="1122977"/>
    <lineage>
        <taxon>Bacteria</taxon>
        <taxon>Pseudomonadati</taxon>
        <taxon>Pseudomonadota</taxon>
        <taxon>Gammaproteobacteria</taxon>
        <taxon>Enterobacterales</taxon>
        <taxon>Budviciaceae</taxon>
        <taxon>Pragia</taxon>
    </lineage>
</organism>
<protein>
    <submittedName>
        <fullName evidence="2">DNA-binding transcriptional regulator, FrmR family</fullName>
    </submittedName>
</protein>
<evidence type="ECO:0000313" key="3">
    <source>
        <dbReference type="Proteomes" id="UP000226420"/>
    </source>
</evidence>
<accession>A0AAJ4WAM0</accession>
<sequence length="91" mass="10192">MPNQAIDKKRILTRIRKIKGQVDALEKALESGQECQLLLQQIASFRGAANGLMNDILQTHLRDELRELLPPGDPQLSKVDELAGLINSYLK</sequence>
<dbReference type="InterPro" id="IPR038390">
    <property type="entry name" value="Metal_Tscrpt_repr_sf"/>
</dbReference>
<dbReference type="AlphaFoldDB" id="A0AAJ4WAM0"/>
<dbReference type="RefSeq" id="WP_047781071.1">
    <property type="nucleotide sequence ID" value="NZ_FOLW01000004.1"/>
</dbReference>
<dbReference type="Proteomes" id="UP000226420">
    <property type="component" value="Unassembled WGS sequence"/>
</dbReference>
<evidence type="ECO:0000313" key="2">
    <source>
        <dbReference type="EMBL" id="SFC81637.1"/>
    </source>
</evidence>
<dbReference type="PANTHER" id="PTHR33677">
    <property type="entry name" value="TRANSCRIPTIONAL REPRESSOR FRMR-RELATED"/>
    <property type="match status" value="1"/>
</dbReference>
<name>A0AAJ4WAM0_9GAMM</name>
<dbReference type="InterPro" id="IPR003735">
    <property type="entry name" value="Metal_Tscrpt_repr"/>
</dbReference>
<dbReference type="CDD" id="cd10153">
    <property type="entry name" value="RcnR-FrmR-like_DUF156"/>
    <property type="match status" value="1"/>
</dbReference>
<keyword evidence="2" id="KW-0238">DNA-binding</keyword>
<comment type="caution">
    <text evidence="2">The sequence shown here is derived from an EMBL/GenBank/DDBJ whole genome shotgun (WGS) entry which is preliminary data.</text>
</comment>